<evidence type="ECO:0000256" key="1">
    <source>
        <dbReference type="ARBA" id="ARBA00002442"/>
    </source>
</evidence>
<evidence type="ECO:0000256" key="8">
    <source>
        <dbReference type="ARBA" id="ARBA00023136"/>
    </source>
</evidence>
<feature type="transmembrane region" description="Helical" evidence="9">
    <location>
        <begin position="7"/>
        <end position="27"/>
    </location>
</feature>
<comment type="similarity">
    <text evidence="3">Belongs to the CcmC/CycZ/HelC family.</text>
</comment>
<dbReference type="GO" id="GO:0017004">
    <property type="term" value="P:cytochrome complex assembly"/>
    <property type="evidence" value="ECO:0007669"/>
    <property type="project" value="UniProtKB-KW"/>
</dbReference>
<protein>
    <recommendedName>
        <fullName evidence="4">Heme exporter protein C</fullName>
    </recommendedName>
</protein>
<evidence type="ECO:0000313" key="11">
    <source>
        <dbReference type="EMBL" id="TQF15032.1"/>
    </source>
</evidence>
<evidence type="ECO:0000256" key="5">
    <source>
        <dbReference type="ARBA" id="ARBA00022692"/>
    </source>
</evidence>
<dbReference type="GO" id="GO:0015232">
    <property type="term" value="F:heme transmembrane transporter activity"/>
    <property type="evidence" value="ECO:0007669"/>
    <property type="project" value="InterPro"/>
</dbReference>
<organism evidence="11 12">
    <name type="scientific">Myxococcus llanfairpwllgwyngyllgogerychwyrndrobwllllantysiliogogogochensis</name>
    <dbReference type="NCBI Taxonomy" id="2590453"/>
    <lineage>
        <taxon>Bacteria</taxon>
        <taxon>Pseudomonadati</taxon>
        <taxon>Myxococcota</taxon>
        <taxon>Myxococcia</taxon>
        <taxon>Myxococcales</taxon>
        <taxon>Cystobacterineae</taxon>
        <taxon>Myxococcaceae</taxon>
        <taxon>Myxococcus</taxon>
    </lineage>
</organism>
<accession>A0A540X193</accession>
<evidence type="ECO:0000256" key="6">
    <source>
        <dbReference type="ARBA" id="ARBA00022748"/>
    </source>
</evidence>
<keyword evidence="12" id="KW-1185">Reference proteome</keyword>
<keyword evidence="6" id="KW-0201">Cytochrome c-type biogenesis</keyword>
<dbReference type="GO" id="GO:0005886">
    <property type="term" value="C:plasma membrane"/>
    <property type="evidence" value="ECO:0007669"/>
    <property type="project" value="TreeGrafter"/>
</dbReference>
<dbReference type="AlphaFoldDB" id="A0A540X193"/>
<proteinExistence type="inferred from homology"/>
<evidence type="ECO:0000256" key="3">
    <source>
        <dbReference type="ARBA" id="ARBA00005840"/>
    </source>
</evidence>
<keyword evidence="7 9" id="KW-1133">Transmembrane helix</keyword>
<evidence type="ECO:0000256" key="4">
    <source>
        <dbReference type="ARBA" id="ARBA00016463"/>
    </source>
</evidence>
<dbReference type="PRINTS" id="PR01386">
    <property type="entry name" value="CCMCBIOGNSIS"/>
</dbReference>
<dbReference type="Proteomes" id="UP000315369">
    <property type="component" value="Unassembled WGS sequence"/>
</dbReference>
<comment type="caution">
    <text evidence="11">The sequence shown here is derived from an EMBL/GenBank/DDBJ whole genome shotgun (WGS) entry which is preliminary data.</text>
</comment>
<evidence type="ECO:0000313" key="12">
    <source>
        <dbReference type="Proteomes" id="UP000315369"/>
    </source>
</evidence>
<name>A0A540X193_9BACT</name>
<reference evidence="11 12" key="1">
    <citation type="submission" date="2019-06" db="EMBL/GenBank/DDBJ databases">
        <authorList>
            <person name="Livingstone P."/>
            <person name="Whitworth D."/>
        </authorList>
    </citation>
    <scope>NUCLEOTIDE SEQUENCE [LARGE SCALE GENOMIC DNA]</scope>
    <source>
        <strain evidence="11 12">AM401</strain>
    </source>
</reference>
<dbReference type="PANTHER" id="PTHR30071">
    <property type="entry name" value="HEME EXPORTER PROTEIN C"/>
    <property type="match status" value="1"/>
</dbReference>
<dbReference type="InterPro" id="IPR045062">
    <property type="entry name" value="Cyt_c_biogenesis_CcsA/CcmC"/>
</dbReference>
<feature type="transmembrane region" description="Helical" evidence="9">
    <location>
        <begin position="143"/>
        <end position="162"/>
    </location>
</feature>
<evidence type="ECO:0000256" key="2">
    <source>
        <dbReference type="ARBA" id="ARBA00004141"/>
    </source>
</evidence>
<evidence type="ECO:0000256" key="9">
    <source>
        <dbReference type="SAM" id="Phobius"/>
    </source>
</evidence>
<dbReference type="EMBL" id="VIFM01000053">
    <property type="protein sequence ID" value="TQF15032.1"/>
    <property type="molecule type" value="Genomic_DNA"/>
</dbReference>
<comment type="function">
    <text evidence="1">Required for the export of heme to the periplasm for the biogenesis of c-type cytochromes.</text>
</comment>
<feature type="transmembrane region" description="Helical" evidence="9">
    <location>
        <begin position="79"/>
        <end position="101"/>
    </location>
</feature>
<comment type="subcellular location">
    <subcellularLocation>
        <location evidence="2">Membrane</location>
        <topology evidence="2">Multi-pass membrane protein</topology>
    </subcellularLocation>
</comment>
<dbReference type="RefSeq" id="WP_141643300.1">
    <property type="nucleotide sequence ID" value="NZ_VIFM01000053.1"/>
</dbReference>
<feature type="domain" description="Cytochrome c assembly protein" evidence="10">
    <location>
        <begin position="35"/>
        <end position="170"/>
    </location>
</feature>
<dbReference type="OrthoDB" id="9778550at2"/>
<dbReference type="GO" id="GO:0020037">
    <property type="term" value="F:heme binding"/>
    <property type="evidence" value="ECO:0007669"/>
    <property type="project" value="InterPro"/>
</dbReference>
<dbReference type="PANTHER" id="PTHR30071:SF1">
    <property type="entry name" value="CYTOCHROME B_B6 PROTEIN-RELATED"/>
    <property type="match status" value="1"/>
</dbReference>
<dbReference type="InterPro" id="IPR003557">
    <property type="entry name" value="Cyt_c_biogenesis_CcmC"/>
</dbReference>
<evidence type="ECO:0000259" key="10">
    <source>
        <dbReference type="Pfam" id="PF01578"/>
    </source>
</evidence>
<keyword evidence="8 9" id="KW-0472">Membrane</keyword>
<feature type="transmembrane region" description="Helical" evidence="9">
    <location>
        <begin position="182"/>
        <end position="203"/>
    </location>
</feature>
<keyword evidence="5 9" id="KW-0812">Transmembrane</keyword>
<dbReference type="InterPro" id="IPR002541">
    <property type="entry name" value="Cyt_c_assembly"/>
</dbReference>
<evidence type="ECO:0000256" key="7">
    <source>
        <dbReference type="ARBA" id="ARBA00022989"/>
    </source>
</evidence>
<gene>
    <name evidence="11" type="ORF">FJV41_15730</name>
</gene>
<dbReference type="Pfam" id="PF01578">
    <property type="entry name" value="Cytochrom_C_asm"/>
    <property type="match status" value="1"/>
</dbReference>
<feature type="transmembrane region" description="Helical" evidence="9">
    <location>
        <begin position="47"/>
        <end position="67"/>
    </location>
</feature>
<sequence length="239" mass="26432">MNKLIKWGLPVVGLGVLAAGWWLGLAWAPPDREMGDVQRIMYVHVPLQWMAMLAMFLNFVAAVAYLVRSNASWKLDSTAESAAEVGLVLGALGMVTGAIWGRPTWGVYWSWDPRLTSEAIMLVTYTGYLVLRRFVEDPDKRATWSAVVAILGAINLPIVWFSVRWWRSLHQVQSSPKTVDPQMVLCLRVSAIGLLLLTIAMLMHRYRIALAERRAEVALPEALPGTGGAASVHDTPKVA</sequence>
<feature type="transmembrane region" description="Helical" evidence="9">
    <location>
        <begin position="113"/>
        <end position="131"/>
    </location>
</feature>